<keyword evidence="1" id="KW-0418">Kinase</keyword>
<protein>
    <submittedName>
        <fullName evidence="1">Protein kinase superfamily protein</fullName>
    </submittedName>
</protein>
<sequence length="145" mass="16790">MISLRKRYERLKRLPKVLGIQLALRAPIQAQSQSSGRKRKHTELEPKIRIPGLKCNRSLPKGVLFVNNMVIKEPEHGMFFIDVFGDEAFQRMNDMHKVDIETLLAYLVMASNNTTPKNQRFCLKLRGLIGNHPNQEKLKSKRVKL</sequence>
<organism evidence="1">
    <name type="scientific">Tanacetum cinerariifolium</name>
    <name type="common">Dalmatian daisy</name>
    <name type="synonym">Chrysanthemum cinerariifolium</name>
    <dbReference type="NCBI Taxonomy" id="118510"/>
    <lineage>
        <taxon>Eukaryota</taxon>
        <taxon>Viridiplantae</taxon>
        <taxon>Streptophyta</taxon>
        <taxon>Embryophyta</taxon>
        <taxon>Tracheophyta</taxon>
        <taxon>Spermatophyta</taxon>
        <taxon>Magnoliopsida</taxon>
        <taxon>eudicotyledons</taxon>
        <taxon>Gunneridae</taxon>
        <taxon>Pentapetalae</taxon>
        <taxon>asterids</taxon>
        <taxon>campanulids</taxon>
        <taxon>Asterales</taxon>
        <taxon>Asteraceae</taxon>
        <taxon>Asteroideae</taxon>
        <taxon>Anthemideae</taxon>
        <taxon>Anthemidinae</taxon>
        <taxon>Tanacetum</taxon>
    </lineage>
</organism>
<gene>
    <name evidence="1" type="ORF">Tci_006172</name>
</gene>
<comment type="caution">
    <text evidence="1">The sequence shown here is derived from an EMBL/GenBank/DDBJ whole genome shotgun (WGS) entry which is preliminary data.</text>
</comment>
<name>A0A6L2JER8_TANCI</name>
<dbReference type="AlphaFoldDB" id="A0A6L2JER8"/>
<dbReference type="GO" id="GO:0016301">
    <property type="term" value="F:kinase activity"/>
    <property type="evidence" value="ECO:0007669"/>
    <property type="project" value="UniProtKB-KW"/>
</dbReference>
<keyword evidence="1" id="KW-0808">Transferase</keyword>
<evidence type="ECO:0000313" key="1">
    <source>
        <dbReference type="EMBL" id="GEU34194.1"/>
    </source>
</evidence>
<reference evidence="1" key="1">
    <citation type="journal article" date="2019" name="Sci. Rep.">
        <title>Draft genome of Tanacetum cinerariifolium, the natural source of mosquito coil.</title>
        <authorList>
            <person name="Yamashiro T."/>
            <person name="Shiraishi A."/>
            <person name="Satake H."/>
            <person name="Nakayama K."/>
        </authorList>
    </citation>
    <scope>NUCLEOTIDE SEQUENCE</scope>
</reference>
<dbReference type="EMBL" id="BKCJ010000549">
    <property type="protein sequence ID" value="GEU34194.1"/>
    <property type="molecule type" value="Genomic_DNA"/>
</dbReference>
<accession>A0A6L2JER8</accession>
<proteinExistence type="predicted"/>